<dbReference type="OrthoDB" id="3238794at2759"/>
<evidence type="ECO:0000259" key="1">
    <source>
        <dbReference type="SMART" id="SM01007"/>
    </source>
</evidence>
<dbReference type="NCBIfam" id="NF004855">
    <property type="entry name" value="PRK06208.1"/>
    <property type="match status" value="1"/>
</dbReference>
<dbReference type="PANTHER" id="PTHR10672">
    <property type="entry name" value="ADDUCIN"/>
    <property type="match status" value="1"/>
</dbReference>
<feature type="domain" description="Class II aldolase/adducin N-terminal" evidence="1">
    <location>
        <begin position="50"/>
        <end position="230"/>
    </location>
</feature>
<dbReference type="GO" id="GO:0051015">
    <property type="term" value="F:actin filament binding"/>
    <property type="evidence" value="ECO:0007669"/>
    <property type="project" value="TreeGrafter"/>
</dbReference>
<dbReference type="STRING" id="913774.A0A0C3CYV8"/>
<dbReference type="InParanoid" id="A0A0C3CYV8"/>
<dbReference type="InterPro" id="IPR036409">
    <property type="entry name" value="Aldolase_II/adducin_N_sf"/>
</dbReference>
<dbReference type="SMART" id="SM01007">
    <property type="entry name" value="Aldolase_II"/>
    <property type="match status" value="1"/>
</dbReference>
<reference evidence="2 3" key="1">
    <citation type="submission" date="2014-04" db="EMBL/GenBank/DDBJ databases">
        <authorList>
            <consortium name="DOE Joint Genome Institute"/>
            <person name="Kuo A."/>
            <person name="Martino E."/>
            <person name="Perotto S."/>
            <person name="Kohler A."/>
            <person name="Nagy L.G."/>
            <person name="Floudas D."/>
            <person name="Copeland A."/>
            <person name="Barry K.W."/>
            <person name="Cichocki N."/>
            <person name="Veneault-Fourrey C."/>
            <person name="LaButti K."/>
            <person name="Lindquist E.A."/>
            <person name="Lipzen A."/>
            <person name="Lundell T."/>
            <person name="Morin E."/>
            <person name="Murat C."/>
            <person name="Sun H."/>
            <person name="Tunlid A."/>
            <person name="Henrissat B."/>
            <person name="Grigoriev I.V."/>
            <person name="Hibbett D.S."/>
            <person name="Martin F."/>
            <person name="Nordberg H.P."/>
            <person name="Cantor M.N."/>
            <person name="Hua S.X."/>
        </authorList>
    </citation>
    <scope>NUCLEOTIDE SEQUENCE [LARGE SCALE GENOMIC DNA]</scope>
    <source>
        <strain evidence="2 3">Zn</strain>
    </source>
</reference>
<dbReference type="Pfam" id="PF00596">
    <property type="entry name" value="Aldolase_II"/>
    <property type="match status" value="1"/>
</dbReference>
<dbReference type="GO" id="GO:0005856">
    <property type="term" value="C:cytoskeleton"/>
    <property type="evidence" value="ECO:0007669"/>
    <property type="project" value="TreeGrafter"/>
</dbReference>
<evidence type="ECO:0000313" key="3">
    <source>
        <dbReference type="Proteomes" id="UP000054321"/>
    </source>
</evidence>
<organism evidence="2 3">
    <name type="scientific">Oidiodendron maius (strain Zn)</name>
    <dbReference type="NCBI Taxonomy" id="913774"/>
    <lineage>
        <taxon>Eukaryota</taxon>
        <taxon>Fungi</taxon>
        <taxon>Dikarya</taxon>
        <taxon>Ascomycota</taxon>
        <taxon>Pezizomycotina</taxon>
        <taxon>Leotiomycetes</taxon>
        <taxon>Leotiomycetes incertae sedis</taxon>
        <taxon>Myxotrichaceae</taxon>
        <taxon>Oidiodendron</taxon>
    </lineage>
</organism>
<dbReference type="AlphaFoldDB" id="A0A0C3CYV8"/>
<name>A0A0C3CYV8_OIDMZ</name>
<protein>
    <recommendedName>
        <fullName evidence="1">Class II aldolase/adducin N-terminal domain-containing protein</fullName>
    </recommendedName>
</protein>
<reference evidence="3" key="2">
    <citation type="submission" date="2015-01" db="EMBL/GenBank/DDBJ databases">
        <title>Evolutionary Origins and Diversification of the Mycorrhizal Mutualists.</title>
        <authorList>
            <consortium name="DOE Joint Genome Institute"/>
            <consortium name="Mycorrhizal Genomics Consortium"/>
            <person name="Kohler A."/>
            <person name="Kuo A."/>
            <person name="Nagy L.G."/>
            <person name="Floudas D."/>
            <person name="Copeland A."/>
            <person name="Barry K.W."/>
            <person name="Cichocki N."/>
            <person name="Veneault-Fourrey C."/>
            <person name="LaButti K."/>
            <person name="Lindquist E.A."/>
            <person name="Lipzen A."/>
            <person name="Lundell T."/>
            <person name="Morin E."/>
            <person name="Murat C."/>
            <person name="Riley R."/>
            <person name="Ohm R."/>
            <person name="Sun H."/>
            <person name="Tunlid A."/>
            <person name="Henrissat B."/>
            <person name="Grigoriev I.V."/>
            <person name="Hibbett D.S."/>
            <person name="Martin F."/>
        </authorList>
    </citation>
    <scope>NUCLEOTIDE SEQUENCE [LARGE SCALE GENOMIC DNA]</scope>
    <source>
        <strain evidence="3">Zn</strain>
    </source>
</reference>
<dbReference type="SUPFAM" id="SSF53639">
    <property type="entry name" value="AraD/HMP-PK domain-like"/>
    <property type="match status" value="1"/>
</dbReference>
<dbReference type="FunFam" id="3.40.225.10:FF:000009">
    <property type="entry name" value="Class II aldolase/adducin N-terminal"/>
    <property type="match status" value="1"/>
</dbReference>
<dbReference type="InterPro" id="IPR001303">
    <property type="entry name" value="Aldolase_II/adducin_N"/>
</dbReference>
<dbReference type="InterPro" id="IPR051017">
    <property type="entry name" value="Aldolase-II_Adducin_sf"/>
</dbReference>
<gene>
    <name evidence="2" type="ORF">OIDMADRAFT_102483</name>
</gene>
<dbReference type="PANTHER" id="PTHR10672:SF39">
    <property type="entry name" value="CLASS II ALDOLASE_ADDUCIN N-TERMINAL DOMAIN-CONTAINING PROTEIN"/>
    <property type="match status" value="1"/>
</dbReference>
<sequence length="285" mass="31154">MAPTATTLAAESEGNAALGAMGKTVSGKKLRIRSYPTFDTLEEERLYRKQHLAAAFRVFADRGYDEGVAGHISVRDPILTDHFWLNPLSMHFSQICVSDLILVNEDGNVVEGDEPINAAAFAIHSEIHKARPDVHAACHAHSVHGKAFSAFGRELDMITQDALRFYKSHSVYDSFGGIVLDRQEGIRIAKALGQGKACILQNHGLLTVGQSVDEAAFWFMSLENSCHAQLLVDAAEAGSGRKKIIINDEEAAFTYEQVGGPKKGWLAFQGYYDEQLAKTSGAFLK</sequence>
<keyword evidence="3" id="KW-1185">Reference proteome</keyword>
<dbReference type="Gene3D" id="3.40.225.10">
    <property type="entry name" value="Class II aldolase/adducin N-terminal domain"/>
    <property type="match status" value="1"/>
</dbReference>
<proteinExistence type="predicted"/>
<accession>A0A0C3CYV8</accession>
<evidence type="ECO:0000313" key="2">
    <source>
        <dbReference type="EMBL" id="KIN04194.1"/>
    </source>
</evidence>
<dbReference type="HOGENOM" id="CLU_006033_1_2_1"/>
<dbReference type="EMBL" id="KN832873">
    <property type="protein sequence ID" value="KIN04194.1"/>
    <property type="molecule type" value="Genomic_DNA"/>
</dbReference>
<dbReference type="Proteomes" id="UP000054321">
    <property type="component" value="Unassembled WGS sequence"/>
</dbReference>